<evidence type="ECO:0000313" key="1">
    <source>
        <dbReference type="EMBL" id="OJF93736.1"/>
    </source>
</evidence>
<name>A0A657LP27_9HYPH</name>
<dbReference type="EMBL" id="LSRP01000105">
    <property type="protein sequence ID" value="OJF93736.1"/>
    <property type="molecule type" value="Genomic_DNA"/>
</dbReference>
<dbReference type="Proteomes" id="UP000182661">
    <property type="component" value="Unassembled WGS sequence"/>
</dbReference>
<accession>A0A657LP27</accession>
<gene>
    <name evidence="1" type="ORF">AX760_21325</name>
</gene>
<keyword evidence="2" id="KW-1185">Reference proteome</keyword>
<sequence>MAQNHPTRLPAELLHIFLQNVNLEIEIPAPSVEQAIDKMDCYRAMLYLRGTSPTVAPFGCNMSLNDYAGINGRSSDRQAVMHEGLREGIPHKTARVEIWPHQLSFACIQGAPGEFVRKVGSGVVTGATEDLERWLEYERKTPVLRAARRALVQAPLMPDLSSSILHCWQGIESLFPSISTEITFRTSLLLAELLEPLRPRQETYETSKKSYGDRSKISHGSQHQFGIEKWSRAWVLLRDAIQAILINRGLPSEEELTRNLLER</sequence>
<dbReference type="OrthoDB" id="7836228at2"/>
<proteinExistence type="predicted"/>
<dbReference type="AlphaFoldDB" id="A0A657LP27"/>
<organism evidence="1 2">
    <name type="scientific">Pararhizobium antarcticum</name>
    <dbReference type="NCBI Taxonomy" id="1798805"/>
    <lineage>
        <taxon>Bacteria</taxon>
        <taxon>Pseudomonadati</taxon>
        <taxon>Pseudomonadota</taxon>
        <taxon>Alphaproteobacteria</taxon>
        <taxon>Hyphomicrobiales</taxon>
        <taxon>Rhizobiaceae</taxon>
        <taxon>Rhizobium/Agrobacterium group</taxon>
        <taxon>Pararhizobium</taxon>
    </lineage>
</organism>
<evidence type="ECO:0000313" key="2">
    <source>
        <dbReference type="Proteomes" id="UP000182661"/>
    </source>
</evidence>
<protein>
    <submittedName>
        <fullName evidence="1">Uncharacterized protein</fullName>
    </submittedName>
</protein>
<comment type="caution">
    <text evidence="1">The sequence shown here is derived from an EMBL/GenBank/DDBJ whole genome shotgun (WGS) entry which is preliminary data.</text>
</comment>
<reference evidence="1 2" key="1">
    <citation type="submission" date="2016-02" db="EMBL/GenBank/DDBJ databases">
        <title>Genome sequencing of a beta-galactosidase producing bacteria Rhizobium sp. 59.</title>
        <authorList>
            <person name="Wang D."/>
            <person name="Kot W."/>
            <person name="Qin Y."/>
            <person name="Hansen L."/>
            <person name="Naqvi K."/>
            <person name="Rensing C."/>
        </authorList>
    </citation>
    <scope>NUCLEOTIDE SEQUENCE [LARGE SCALE GENOMIC DNA]</scope>
    <source>
        <strain evidence="1 2">59</strain>
    </source>
</reference>